<protein>
    <recommendedName>
        <fullName evidence="2">histidine kinase</fullName>
        <ecNumber evidence="2">2.7.13.3</ecNumber>
    </recommendedName>
</protein>
<dbReference type="CDD" id="cd16917">
    <property type="entry name" value="HATPase_UhpB-NarQ-NarX-like"/>
    <property type="match status" value="1"/>
</dbReference>
<dbReference type="AlphaFoldDB" id="A0A1Q9LMA7"/>
<evidence type="ECO:0000256" key="7">
    <source>
        <dbReference type="ARBA" id="ARBA00022840"/>
    </source>
</evidence>
<dbReference type="Proteomes" id="UP000186040">
    <property type="component" value="Unassembled WGS sequence"/>
</dbReference>
<dbReference type="InterPro" id="IPR036890">
    <property type="entry name" value="HATPase_C_sf"/>
</dbReference>
<evidence type="ECO:0000256" key="2">
    <source>
        <dbReference type="ARBA" id="ARBA00012438"/>
    </source>
</evidence>
<dbReference type="Pfam" id="PF07730">
    <property type="entry name" value="HisKA_3"/>
    <property type="match status" value="1"/>
</dbReference>
<evidence type="ECO:0000313" key="12">
    <source>
        <dbReference type="EMBL" id="OLR93177.1"/>
    </source>
</evidence>
<feature type="transmembrane region" description="Helical" evidence="9">
    <location>
        <begin position="64"/>
        <end position="89"/>
    </location>
</feature>
<dbReference type="GO" id="GO:0000155">
    <property type="term" value="F:phosphorelay sensor kinase activity"/>
    <property type="evidence" value="ECO:0007669"/>
    <property type="project" value="InterPro"/>
</dbReference>
<dbReference type="RefSeq" id="WP_075974879.1">
    <property type="nucleotide sequence ID" value="NZ_MKQR01000011.1"/>
</dbReference>
<evidence type="ECO:0000256" key="4">
    <source>
        <dbReference type="ARBA" id="ARBA00022679"/>
    </source>
</evidence>
<keyword evidence="5" id="KW-0547">Nucleotide-binding</keyword>
<comment type="caution">
    <text evidence="12">The sequence shown here is derived from an EMBL/GenBank/DDBJ whole genome shotgun (WGS) entry which is preliminary data.</text>
</comment>
<feature type="transmembrane region" description="Helical" evidence="9">
    <location>
        <begin position="116"/>
        <end position="137"/>
    </location>
</feature>
<evidence type="ECO:0000256" key="9">
    <source>
        <dbReference type="SAM" id="Phobius"/>
    </source>
</evidence>
<dbReference type="OrthoDB" id="227596at2"/>
<feature type="transmembrane region" description="Helical" evidence="9">
    <location>
        <begin position="39"/>
        <end position="57"/>
    </location>
</feature>
<dbReference type="EC" id="2.7.13.3" evidence="2"/>
<evidence type="ECO:0000256" key="8">
    <source>
        <dbReference type="ARBA" id="ARBA00023012"/>
    </source>
</evidence>
<evidence type="ECO:0000256" key="1">
    <source>
        <dbReference type="ARBA" id="ARBA00000085"/>
    </source>
</evidence>
<keyword evidence="7" id="KW-0067">ATP-binding</keyword>
<sequence length="487" mass="51824">MVALARSRDRRALLAAAASWVSASALVLAGAPIGPLPLPWWWRVTLIVPLAAAILLVRVLPVASLVAVAALSLLDAWFLAPLLVLSYVVGRGDARERRVVTAFGAVLLSGVVALRLLPGVVPQVVVLLAVPVVPWLLGRHQRVQRDLAAAGWLRAREVERRQREVAERARVRERWRIARDMHDRLGHDLSLLALRVGVLEVAGEGDERVRRLAGELREVAQGAVERLHEVIGVLRAPADEPDATPEDVPAMVDAVRAAGMDVVFAVDGRVDLPEDGERALRLVVREALTNAAKHAPGSSVHVQLRGTAGAVEVAVRTSAPPVPVTSAPGNGSGLVALTDQVADFGGEVEFGPSGGGFEVRAVVPRGLPTPEPLPTGRRLVSPLFVPVAGTAVLLGAMMVYFADATEDAVMAPDVYQGLRLGQTRDEIAGLLPEQQVAVTVGSPPAGVVCEHYRTRNGDLFESDIPVYQLCFTQGRLTAKDDVQARSG</sequence>
<keyword evidence="8" id="KW-0902">Two-component regulatory system</keyword>
<evidence type="ECO:0000256" key="5">
    <source>
        <dbReference type="ARBA" id="ARBA00022741"/>
    </source>
</evidence>
<dbReference type="SUPFAM" id="SSF55874">
    <property type="entry name" value="ATPase domain of HSP90 chaperone/DNA topoisomerase II/histidine kinase"/>
    <property type="match status" value="1"/>
</dbReference>
<dbReference type="InterPro" id="IPR003594">
    <property type="entry name" value="HATPase_dom"/>
</dbReference>
<evidence type="ECO:0000259" key="11">
    <source>
        <dbReference type="Pfam" id="PF13581"/>
    </source>
</evidence>
<keyword evidence="9" id="KW-0472">Membrane</keyword>
<evidence type="ECO:0000259" key="10">
    <source>
        <dbReference type="Pfam" id="PF07730"/>
    </source>
</evidence>
<dbReference type="EMBL" id="MKQR01000011">
    <property type="protein sequence ID" value="OLR93177.1"/>
    <property type="molecule type" value="Genomic_DNA"/>
</dbReference>
<dbReference type="GO" id="GO:0046983">
    <property type="term" value="F:protein dimerization activity"/>
    <property type="evidence" value="ECO:0007669"/>
    <property type="project" value="InterPro"/>
</dbReference>
<feature type="domain" description="Signal transduction histidine kinase subgroup 3 dimerisation and phosphoacceptor" evidence="10">
    <location>
        <begin position="173"/>
        <end position="238"/>
    </location>
</feature>
<keyword evidence="6" id="KW-0418">Kinase</keyword>
<proteinExistence type="predicted"/>
<keyword evidence="13" id="KW-1185">Reference proteome</keyword>
<keyword evidence="3" id="KW-0597">Phosphoprotein</keyword>
<dbReference type="PANTHER" id="PTHR24421">
    <property type="entry name" value="NITRATE/NITRITE SENSOR PROTEIN NARX-RELATED"/>
    <property type="match status" value="1"/>
</dbReference>
<feature type="transmembrane region" description="Helical" evidence="9">
    <location>
        <begin position="383"/>
        <end position="402"/>
    </location>
</feature>
<dbReference type="GO" id="GO:0005524">
    <property type="term" value="F:ATP binding"/>
    <property type="evidence" value="ECO:0007669"/>
    <property type="project" value="UniProtKB-KW"/>
</dbReference>
<keyword evidence="9" id="KW-1133">Transmembrane helix</keyword>
<name>A0A1Q9LMA7_9PSEU</name>
<dbReference type="STRING" id="1193682.BJP25_16900"/>
<keyword evidence="9" id="KW-0812">Transmembrane</keyword>
<comment type="catalytic activity">
    <reaction evidence="1">
        <text>ATP + protein L-histidine = ADP + protein N-phospho-L-histidine.</text>
        <dbReference type="EC" id="2.7.13.3"/>
    </reaction>
</comment>
<dbReference type="GO" id="GO:0016020">
    <property type="term" value="C:membrane"/>
    <property type="evidence" value="ECO:0007669"/>
    <property type="project" value="InterPro"/>
</dbReference>
<feature type="domain" description="Histidine kinase/HSP90-like ATPase" evidence="11">
    <location>
        <begin position="249"/>
        <end position="330"/>
    </location>
</feature>
<dbReference type="InterPro" id="IPR011712">
    <property type="entry name" value="Sig_transdc_His_kin_sub3_dim/P"/>
</dbReference>
<gene>
    <name evidence="12" type="ORF">BJP25_16900</name>
</gene>
<dbReference type="Pfam" id="PF13581">
    <property type="entry name" value="HATPase_c_2"/>
    <property type="match status" value="1"/>
</dbReference>
<evidence type="ECO:0000256" key="3">
    <source>
        <dbReference type="ARBA" id="ARBA00022553"/>
    </source>
</evidence>
<keyword evidence="4" id="KW-0808">Transferase</keyword>
<evidence type="ECO:0000313" key="13">
    <source>
        <dbReference type="Proteomes" id="UP000186040"/>
    </source>
</evidence>
<accession>A0A1Q9LMA7</accession>
<organism evidence="12 13">
    <name type="scientific">Actinokineospora bangkokensis</name>
    <dbReference type="NCBI Taxonomy" id="1193682"/>
    <lineage>
        <taxon>Bacteria</taxon>
        <taxon>Bacillati</taxon>
        <taxon>Actinomycetota</taxon>
        <taxon>Actinomycetes</taxon>
        <taxon>Pseudonocardiales</taxon>
        <taxon>Pseudonocardiaceae</taxon>
        <taxon>Actinokineospora</taxon>
    </lineage>
</organism>
<reference evidence="12 13" key="1">
    <citation type="submission" date="2016-10" db="EMBL/GenBank/DDBJ databases">
        <title>The Draft Genome Sequence of Actinokineospora bangkokensis 44EHWT reveals the biosynthetic pathway of antifungal compounds Thailandins with unusual extender unit butylmalonyl-CoA.</title>
        <authorList>
            <person name="Greule A."/>
            <person name="Intra B."/>
            <person name="Flemming S."/>
            <person name="Rommel M.G."/>
            <person name="Panbangred W."/>
            <person name="Bechthold A."/>
        </authorList>
    </citation>
    <scope>NUCLEOTIDE SEQUENCE [LARGE SCALE GENOMIC DNA]</scope>
    <source>
        <strain evidence="12 13">44EHW</strain>
    </source>
</reference>
<dbReference type="Gene3D" id="3.30.565.10">
    <property type="entry name" value="Histidine kinase-like ATPase, C-terminal domain"/>
    <property type="match status" value="1"/>
</dbReference>
<dbReference type="Gene3D" id="1.20.5.1930">
    <property type="match status" value="1"/>
</dbReference>
<evidence type="ECO:0000256" key="6">
    <source>
        <dbReference type="ARBA" id="ARBA00022777"/>
    </source>
</evidence>
<dbReference type="PANTHER" id="PTHR24421:SF10">
    <property type="entry name" value="NITRATE_NITRITE SENSOR PROTEIN NARQ"/>
    <property type="match status" value="1"/>
</dbReference>
<dbReference type="InterPro" id="IPR050482">
    <property type="entry name" value="Sensor_HK_TwoCompSys"/>
</dbReference>